<keyword evidence="1" id="KW-1133">Transmembrane helix</keyword>
<protein>
    <submittedName>
        <fullName evidence="2">Uncharacterized protein</fullName>
    </submittedName>
</protein>
<keyword evidence="1" id="KW-0472">Membrane</keyword>
<dbReference type="RefSeq" id="WP_259538320.1">
    <property type="nucleotide sequence ID" value="NZ_JANLCJ010000002.1"/>
</dbReference>
<keyword evidence="3" id="KW-1185">Reference proteome</keyword>
<name>A0ABT2H0N7_9MICO</name>
<dbReference type="EMBL" id="JANLCJ010000002">
    <property type="protein sequence ID" value="MCS5733502.1"/>
    <property type="molecule type" value="Genomic_DNA"/>
</dbReference>
<accession>A0ABT2H0N7</accession>
<dbReference type="Proteomes" id="UP001165586">
    <property type="component" value="Unassembled WGS sequence"/>
</dbReference>
<reference evidence="2" key="1">
    <citation type="submission" date="2022-08" db="EMBL/GenBank/DDBJ databases">
        <authorList>
            <person name="Deng Y."/>
            <person name="Han X.-F."/>
            <person name="Zhang Y.-Q."/>
        </authorList>
    </citation>
    <scope>NUCLEOTIDE SEQUENCE</scope>
    <source>
        <strain evidence="2">CPCC 203386</strain>
    </source>
</reference>
<evidence type="ECO:0000256" key="1">
    <source>
        <dbReference type="SAM" id="Phobius"/>
    </source>
</evidence>
<evidence type="ECO:0000313" key="3">
    <source>
        <dbReference type="Proteomes" id="UP001165586"/>
    </source>
</evidence>
<feature type="transmembrane region" description="Helical" evidence="1">
    <location>
        <begin position="56"/>
        <end position="79"/>
    </location>
</feature>
<keyword evidence="1" id="KW-0812">Transmembrane</keyword>
<evidence type="ECO:0000313" key="2">
    <source>
        <dbReference type="EMBL" id="MCS5733502.1"/>
    </source>
</evidence>
<comment type="caution">
    <text evidence="2">The sequence shown here is derived from an EMBL/GenBank/DDBJ whole genome shotgun (WGS) entry which is preliminary data.</text>
</comment>
<sequence>MICDQLPNTGLGTERSVVLVVALACIAAGVCATLLRHRAARSTATASASASGSATMTTASATIAVLLAVLLAGTATVLLPAPAAQAAASGCSATDAGVRVQQTSTMLLAPGLAPVGITGLVTNTGSETQLIVAVDVEIVSVTMQPGSAASTCDSSDYLLLDSRMPVGRTIEAGASIAFAGASIGFSDKTSVQDACQRAIVNLLYTVNPRGPANRVEVVRSAVER</sequence>
<proteinExistence type="predicted"/>
<gene>
    <name evidence="2" type="ORF">N1032_07100</name>
</gene>
<feature type="transmembrane region" description="Helical" evidence="1">
    <location>
        <begin position="16"/>
        <end position="35"/>
    </location>
</feature>
<organism evidence="2 3">
    <name type="scientific">Herbiconiux daphne</name>
    <dbReference type="NCBI Taxonomy" id="2970914"/>
    <lineage>
        <taxon>Bacteria</taxon>
        <taxon>Bacillati</taxon>
        <taxon>Actinomycetota</taxon>
        <taxon>Actinomycetes</taxon>
        <taxon>Micrococcales</taxon>
        <taxon>Microbacteriaceae</taxon>
        <taxon>Herbiconiux</taxon>
    </lineage>
</organism>